<feature type="active site" description="Proton donor/acceptor" evidence="2">
    <location>
        <position position="154"/>
    </location>
</feature>
<dbReference type="Pfam" id="PF04203">
    <property type="entry name" value="Sortase"/>
    <property type="match status" value="1"/>
</dbReference>
<dbReference type="Proteomes" id="UP000199708">
    <property type="component" value="Unassembled WGS sequence"/>
</dbReference>
<keyword evidence="5" id="KW-1185">Reference proteome</keyword>
<dbReference type="CDD" id="cd05827">
    <property type="entry name" value="Sortase_C"/>
    <property type="match status" value="1"/>
</dbReference>
<accession>A0A1G7PCE7</accession>
<evidence type="ECO:0000313" key="4">
    <source>
        <dbReference type="EMBL" id="SDF83938.1"/>
    </source>
</evidence>
<dbReference type="InterPro" id="IPR042002">
    <property type="entry name" value="Sortase_C"/>
</dbReference>
<feature type="active site" description="Acyl-thioester intermediate" evidence="2">
    <location>
        <position position="216"/>
    </location>
</feature>
<dbReference type="InterPro" id="IPR005754">
    <property type="entry name" value="Sortase"/>
</dbReference>
<organism evidence="4 5">
    <name type="scientific">Facklamia miroungae</name>
    <dbReference type="NCBI Taxonomy" id="120956"/>
    <lineage>
        <taxon>Bacteria</taxon>
        <taxon>Bacillati</taxon>
        <taxon>Bacillota</taxon>
        <taxon>Bacilli</taxon>
        <taxon>Lactobacillales</taxon>
        <taxon>Aerococcaceae</taxon>
        <taxon>Facklamia</taxon>
    </lineage>
</organism>
<dbReference type="NCBIfam" id="TIGR01076">
    <property type="entry name" value="sortase_fam"/>
    <property type="match status" value="1"/>
</dbReference>
<dbReference type="Gene3D" id="2.40.260.10">
    <property type="entry name" value="Sortase"/>
    <property type="match status" value="1"/>
</dbReference>
<gene>
    <name evidence="4" type="ORF">SAMN05421791_101202</name>
</gene>
<protein>
    <submittedName>
        <fullName evidence="4">Sortase A</fullName>
    </submittedName>
</protein>
<dbReference type="RefSeq" id="WP_090288906.1">
    <property type="nucleotide sequence ID" value="NZ_FNCK01000001.1"/>
</dbReference>
<name>A0A1G7PCE7_9LACT</name>
<dbReference type="InterPro" id="IPR023365">
    <property type="entry name" value="Sortase_dom-sf"/>
</dbReference>
<dbReference type="NCBIfam" id="NF033745">
    <property type="entry name" value="class_C_sortase"/>
    <property type="match status" value="1"/>
</dbReference>
<evidence type="ECO:0000256" key="2">
    <source>
        <dbReference type="PIRSR" id="PIRSR605754-1"/>
    </source>
</evidence>
<dbReference type="EMBL" id="FNCK01000001">
    <property type="protein sequence ID" value="SDF83938.1"/>
    <property type="molecule type" value="Genomic_DNA"/>
</dbReference>
<feature type="transmembrane region" description="Helical" evidence="3">
    <location>
        <begin position="254"/>
        <end position="272"/>
    </location>
</feature>
<evidence type="ECO:0000313" key="5">
    <source>
        <dbReference type="Proteomes" id="UP000199708"/>
    </source>
</evidence>
<dbReference type="OrthoDB" id="1648028at2"/>
<evidence type="ECO:0000256" key="3">
    <source>
        <dbReference type="SAM" id="Phobius"/>
    </source>
</evidence>
<reference evidence="4 5" key="1">
    <citation type="submission" date="2016-10" db="EMBL/GenBank/DDBJ databases">
        <authorList>
            <person name="de Groot N.N."/>
        </authorList>
    </citation>
    <scope>NUCLEOTIDE SEQUENCE [LARGE SCALE GENOMIC DNA]</scope>
    <source>
        <strain evidence="4 5">ATCC BAA-466</strain>
    </source>
</reference>
<sequence length="283" mass="32893">MDKKKLKLFLYNLIFIIGGIALCYPFISRYLYDQASRVEVNTYQEAVQQLSINEVDRRIFLAQAYNDQLSQQKEGVSKISDPFSTKDHEEGRAAYAHMLEINEQIGTIEIPKINEELPVFAGTGEEVLQKGIGHLEGTSLPIGGKHTHSVLTGHRGLPNARLFSNLDKLKKDDIFYFKNLSETLAYKVDRIDVILPDEIEYLDIVPNQDYMTLITCTPYMINSHRLLVRGHRVPYTEEEYDKEVKTSTHFFMKYRWLLALLLLILILLIIFWQSNRKKVKHRK</sequence>
<dbReference type="GO" id="GO:0016787">
    <property type="term" value="F:hydrolase activity"/>
    <property type="evidence" value="ECO:0007669"/>
    <property type="project" value="UniProtKB-KW"/>
</dbReference>
<proteinExistence type="predicted"/>
<keyword evidence="3" id="KW-0472">Membrane</keyword>
<keyword evidence="1" id="KW-0378">Hydrolase</keyword>
<evidence type="ECO:0000256" key="1">
    <source>
        <dbReference type="ARBA" id="ARBA00022801"/>
    </source>
</evidence>
<keyword evidence="3" id="KW-0812">Transmembrane</keyword>
<dbReference type="STRING" id="120956.SAMN05421791_101202"/>
<feature type="transmembrane region" description="Helical" evidence="3">
    <location>
        <begin position="9"/>
        <end position="27"/>
    </location>
</feature>
<keyword evidence="3" id="KW-1133">Transmembrane helix</keyword>
<dbReference type="AlphaFoldDB" id="A0A1G7PCE7"/>
<dbReference type="SUPFAM" id="SSF63817">
    <property type="entry name" value="Sortase"/>
    <property type="match status" value="1"/>
</dbReference>